<proteinExistence type="inferred from homology"/>
<feature type="non-terminal residue" evidence="7">
    <location>
        <position position="415"/>
    </location>
</feature>
<dbReference type="Gene3D" id="3.30.420.10">
    <property type="entry name" value="Ribonuclease H-like superfamily/Ribonuclease H"/>
    <property type="match status" value="1"/>
</dbReference>
<evidence type="ECO:0000256" key="1">
    <source>
        <dbReference type="ARBA" id="ARBA00005755"/>
    </source>
</evidence>
<comment type="caution">
    <text evidence="7">The sequence shown here is derived from an EMBL/GenBank/DDBJ whole genome shotgun (WGS) entry which is preliminary data.</text>
</comment>
<evidence type="ECO:0000256" key="3">
    <source>
        <dbReference type="ARBA" id="ARBA00022679"/>
    </source>
</evidence>
<dbReference type="SUPFAM" id="SSF53098">
    <property type="entry name" value="Ribonuclease H-like"/>
    <property type="match status" value="1"/>
</dbReference>
<reference evidence="7" key="1">
    <citation type="journal article" date="2015" name="Nature">
        <title>Complex archaea that bridge the gap between prokaryotes and eukaryotes.</title>
        <authorList>
            <person name="Spang A."/>
            <person name="Saw J.H."/>
            <person name="Jorgensen S.L."/>
            <person name="Zaremba-Niedzwiedzka K."/>
            <person name="Martijn J."/>
            <person name="Lind A.E."/>
            <person name="van Eijk R."/>
            <person name="Schleper C."/>
            <person name="Guy L."/>
            <person name="Ettema T.J."/>
        </authorList>
    </citation>
    <scope>NUCLEOTIDE SEQUENCE</scope>
</reference>
<evidence type="ECO:0000256" key="2">
    <source>
        <dbReference type="ARBA" id="ARBA00012417"/>
    </source>
</evidence>
<sequence>KIFVSEPKDVPMKRSRKAFEADILFCKRYIIDKIDKFEKCPIKIAWLDMEIQADEFPNPNVAKYPISCISVSNSFTKKMRTFWLPNYPTEYEMLEDFVQYMKKEQFDLMVGWNLNKFDYPYLFNRIPDFAKKISPIGKTRYGDGDVNYPAGISIVDLLVLYKIIFKGLSDYSLDNVLKHEFGEGKKYKNVNFSTLNEEVKLRNIDDVNGMIKIDEKHNIIDHYNEIRMFTKVNWEDFIYNSRAIDMLLLTEAKNKKVVLPMKPVKEEGTKKEKFEGAYREIFEKGRFENVGKYDLSGAYLNAIIDLCLDTANIINKKSNSIPINIKDRKTQEIIETYNIKQNPNTLLPSIAKKLLDEKNKLKELKNNTNPETEEYKSIEKKYEAMKALVLSAWGVIGNEYFRCYDSRVASMITST</sequence>
<name>A0A0F9BKT6_9ZZZZ</name>
<dbReference type="InterPro" id="IPR043502">
    <property type="entry name" value="DNA/RNA_pol_sf"/>
</dbReference>
<evidence type="ECO:0000256" key="5">
    <source>
        <dbReference type="ARBA" id="ARBA00022932"/>
    </source>
</evidence>
<evidence type="ECO:0000259" key="6">
    <source>
        <dbReference type="Pfam" id="PF03104"/>
    </source>
</evidence>
<dbReference type="PANTHER" id="PTHR10322">
    <property type="entry name" value="DNA POLYMERASE CATALYTIC SUBUNIT"/>
    <property type="match status" value="1"/>
</dbReference>
<dbReference type="InterPro" id="IPR012337">
    <property type="entry name" value="RNaseH-like_sf"/>
</dbReference>
<dbReference type="GO" id="GO:0006261">
    <property type="term" value="P:DNA-templated DNA replication"/>
    <property type="evidence" value="ECO:0007669"/>
    <property type="project" value="TreeGrafter"/>
</dbReference>
<dbReference type="SUPFAM" id="SSF56672">
    <property type="entry name" value="DNA/RNA polymerases"/>
    <property type="match status" value="1"/>
</dbReference>
<dbReference type="Pfam" id="PF03104">
    <property type="entry name" value="DNA_pol_B_exo1"/>
    <property type="match status" value="1"/>
</dbReference>
<dbReference type="InterPro" id="IPR006172">
    <property type="entry name" value="DNA-dir_DNA_pol_B"/>
</dbReference>
<evidence type="ECO:0000313" key="7">
    <source>
        <dbReference type="EMBL" id="KKK84981.1"/>
    </source>
</evidence>
<comment type="similarity">
    <text evidence="1">Belongs to the DNA polymerase type-B family.</text>
</comment>
<evidence type="ECO:0000256" key="4">
    <source>
        <dbReference type="ARBA" id="ARBA00022695"/>
    </source>
</evidence>
<organism evidence="7">
    <name type="scientific">marine sediment metagenome</name>
    <dbReference type="NCBI Taxonomy" id="412755"/>
    <lineage>
        <taxon>unclassified sequences</taxon>
        <taxon>metagenomes</taxon>
        <taxon>ecological metagenomes</taxon>
    </lineage>
</organism>
<protein>
    <recommendedName>
        <fullName evidence="2">DNA-directed DNA polymerase</fullName>
        <ecNumber evidence="2">2.7.7.7</ecNumber>
    </recommendedName>
</protein>
<accession>A0A0F9BKT6</accession>
<dbReference type="InterPro" id="IPR036397">
    <property type="entry name" value="RNaseH_sf"/>
</dbReference>
<dbReference type="SMART" id="SM00486">
    <property type="entry name" value="POLBc"/>
    <property type="match status" value="1"/>
</dbReference>
<keyword evidence="3" id="KW-0808">Transferase</keyword>
<gene>
    <name evidence="7" type="ORF">LCGC14_2777880</name>
</gene>
<dbReference type="InterPro" id="IPR050240">
    <property type="entry name" value="DNA_pol_type-B"/>
</dbReference>
<dbReference type="InterPro" id="IPR023211">
    <property type="entry name" value="DNA_pol_palm_dom_sf"/>
</dbReference>
<dbReference type="Gene3D" id="3.90.1600.10">
    <property type="entry name" value="Palm domain of DNA polymerase"/>
    <property type="match status" value="1"/>
</dbReference>
<dbReference type="AlphaFoldDB" id="A0A0F9BKT6"/>
<dbReference type="GO" id="GO:0003676">
    <property type="term" value="F:nucleic acid binding"/>
    <property type="evidence" value="ECO:0007669"/>
    <property type="project" value="InterPro"/>
</dbReference>
<dbReference type="GO" id="GO:0003887">
    <property type="term" value="F:DNA-directed DNA polymerase activity"/>
    <property type="evidence" value="ECO:0007669"/>
    <property type="project" value="UniProtKB-KW"/>
</dbReference>
<dbReference type="EC" id="2.7.7.7" evidence="2"/>
<keyword evidence="5" id="KW-0239">DNA-directed DNA polymerase</keyword>
<dbReference type="PANTHER" id="PTHR10322:SF23">
    <property type="entry name" value="DNA POLYMERASE DELTA CATALYTIC SUBUNIT"/>
    <property type="match status" value="1"/>
</dbReference>
<dbReference type="GO" id="GO:0000166">
    <property type="term" value="F:nucleotide binding"/>
    <property type="evidence" value="ECO:0007669"/>
    <property type="project" value="InterPro"/>
</dbReference>
<dbReference type="InterPro" id="IPR006133">
    <property type="entry name" value="DNA-dir_DNA_pol_B_exonuc"/>
</dbReference>
<feature type="non-terminal residue" evidence="7">
    <location>
        <position position="1"/>
    </location>
</feature>
<feature type="domain" description="DNA-directed DNA polymerase family B exonuclease" evidence="6">
    <location>
        <begin position="86"/>
        <end position="142"/>
    </location>
</feature>
<dbReference type="EMBL" id="LAZR01051517">
    <property type="protein sequence ID" value="KKK84981.1"/>
    <property type="molecule type" value="Genomic_DNA"/>
</dbReference>
<keyword evidence="4" id="KW-0548">Nucleotidyltransferase</keyword>